<keyword evidence="6 7" id="KW-0472">Membrane</keyword>
<feature type="transmembrane region" description="Helical" evidence="7">
    <location>
        <begin position="313"/>
        <end position="336"/>
    </location>
</feature>
<dbReference type="PANTHER" id="PTHR33406">
    <property type="entry name" value="MEMBRANE PROTEIN MJ1562-RELATED"/>
    <property type="match status" value="1"/>
</dbReference>
<organism evidence="9 10">
    <name type="scientific">Eiseniibacteriota bacterium</name>
    <dbReference type="NCBI Taxonomy" id="2212470"/>
    <lineage>
        <taxon>Bacteria</taxon>
        <taxon>Candidatus Eiseniibacteriota</taxon>
    </lineage>
</organism>
<feature type="transmembrane region" description="Helical" evidence="7">
    <location>
        <begin position="242"/>
        <end position="266"/>
    </location>
</feature>
<dbReference type="PROSITE" id="PS50156">
    <property type="entry name" value="SSD"/>
    <property type="match status" value="1"/>
</dbReference>
<feature type="transmembrane region" description="Helical" evidence="7">
    <location>
        <begin position="342"/>
        <end position="368"/>
    </location>
</feature>
<evidence type="ECO:0000256" key="1">
    <source>
        <dbReference type="ARBA" id="ARBA00004651"/>
    </source>
</evidence>
<evidence type="ECO:0000256" key="3">
    <source>
        <dbReference type="ARBA" id="ARBA00022475"/>
    </source>
</evidence>
<dbReference type="InterPro" id="IPR050545">
    <property type="entry name" value="Mycobact_MmpL"/>
</dbReference>
<keyword evidence="3" id="KW-1003">Cell membrane</keyword>
<accession>A0ABV6YIH6</accession>
<dbReference type="InterPro" id="IPR000731">
    <property type="entry name" value="SSD"/>
</dbReference>
<dbReference type="EMBL" id="JBHPKH010000004">
    <property type="protein sequence ID" value="MFC1572135.1"/>
    <property type="molecule type" value="Genomic_DNA"/>
</dbReference>
<proteinExistence type="inferred from homology"/>
<keyword evidence="10" id="KW-1185">Reference proteome</keyword>
<dbReference type="InterPro" id="IPR004869">
    <property type="entry name" value="MMPL_dom"/>
</dbReference>
<feature type="transmembrane region" description="Helical" evidence="7">
    <location>
        <begin position="714"/>
        <end position="732"/>
    </location>
</feature>
<evidence type="ECO:0000256" key="6">
    <source>
        <dbReference type="ARBA" id="ARBA00023136"/>
    </source>
</evidence>
<keyword evidence="5 7" id="KW-1133">Transmembrane helix</keyword>
<evidence type="ECO:0000256" key="7">
    <source>
        <dbReference type="SAM" id="Phobius"/>
    </source>
</evidence>
<protein>
    <submittedName>
        <fullName evidence="9">RND family transporter</fullName>
    </submittedName>
</protein>
<name>A0ABV6YIH6_UNCEI</name>
<feature type="transmembrane region" description="Helical" evidence="7">
    <location>
        <begin position="661"/>
        <end position="682"/>
    </location>
</feature>
<feature type="transmembrane region" description="Helical" evidence="7">
    <location>
        <begin position="612"/>
        <end position="628"/>
    </location>
</feature>
<feature type="transmembrane region" description="Helical" evidence="7">
    <location>
        <begin position="272"/>
        <end position="292"/>
    </location>
</feature>
<evidence type="ECO:0000256" key="4">
    <source>
        <dbReference type="ARBA" id="ARBA00022692"/>
    </source>
</evidence>
<feature type="transmembrane region" description="Helical" evidence="7">
    <location>
        <begin position="403"/>
        <end position="424"/>
    </location>
</feature>
<dbReference type="SUPFAM" id="SSF82866">
    <property type="entry name" value="Multidrug efflux transporter AcrB transmembrane domain"/>
    <property type="match status" value="2"/>
</dbReference>
<feature type="transmembrane region" description="Helical" evidence="7">
    <location>
        <begin position="216"/>
        <end position="235"/>
    </location>
</feature>
<evidence type="ECO:0000256" key="5">
    <source>
        <dbReference type="ARBA" id="ARBA00022989"/>
    </source>
</evidence>
<comment type="similarity">
    <text evidence="2">Belongs to the resistance-nodulation-cell division (RND) (TC 2.A.6) family. MmpL subfamily.</text>
</comment>
<feature type="transmembrane region" description="Helical" evidence="7">
    <location>
        <begin position="738"/>
        <end position="760"/>
    </location>
</feature>
<comment type="caution">
    <text evidence="9">The sequence shown here is derived from an EMBL/GenBank/DDBJ whole genome shotgun (WGS) entry which is preliminary data.</text>
</comment>
<dbReference type="PANTHER" id="PTHR33406:SF6">
    <property type="entry name" value="MEMBRANE PROTEIN YDGH-RELATED"/>
    <property type="match status" value="1"/>
</dbReference>
<feature type="domain" description="SSD" evidence="8">
    <location>
        <begin position="237"/>
        <end position="367"/>
    </location>
</feature>
<evidence type="ECO:0000256" key="2">
    <source>
        <dbReference type="ARBA" id="ARBA00010157"/>
    </source>
</evidence>
<reference evidence="9 10" key="1">
    <citation type="submission" date="2024-09" db="EMBL/GenBank/DDBJ databases">
        <authorList>
            <person name="D'Angelo T."/>
        </authorList>
    </citation>
    <scope>NUCLEOTIDE SEQUENCE [LARGE SCALE GENOMIC DNA]</scope>
    <source>
        <strain evidence="9">SAG AM-320-E07</strain>
    </source>
</reference>
<feature type="transmembrane region" description="Helical" evidence="7">
    <location>
        <begin position="635"/>
        <end position="655"/>
    </location>
</feature>
<dbReference type="Pfam" id="PF03176">
    <property type="entry name" value="MMPL"/>
    <property type="match status" value="2"/>
</dbReference>
<sequence length="790" mass="86228">MKTSKNRLVTFATDHPKLIVILAALFTVLLAIPIPSAVIDTDPENMLRDDEPVRVVHSRIKEEFSLSDYLVLGFTGEKDLFAPDFTERLGLLVAEIEEMEGVVGDDVLAPSTVDDIYRTPDGSLVVGPLTEDRTGWDVQPTIAEKIEGNPVLRGKLASTDGRVVAIYIPLEAKTYAASVADQIETVMGTIGGFPTYHITGLPVAQDVFGQEMFKQMGISAPLAGLLIFLLLLVFFRKLQVVLAPMILAVMTVIWTMGLLILLGFPVHIMSSMIPIFLMPIAVLNSIHILSEFHERYQKSRSQREAILSTMQELYKPMIFTSLTTVVGFGSLMSAPIPPVRVFGAFVAIGVAIAWILSMTFNPAYAVLLSKRALSNFGRSDEGGSRLAAFMNGVGGFAQRRPRLVLVTAGVALVVAVVGITQITVNDNPIKWFKPSHPVRVAEQELGRHLAGTYMAYLEFDASDTPKQTVKTAPILTYMDGLQRRLEALPQVGATTGISDIVKKVRFELNDGNSETYAIPEDDSEIAQELFLYEVAGGDPDDLYKFINPGGDKAVLWIQLRNGDNRAVEEVVQTASAYMTEDAAPPGMRFDWGGLTYINVEWQQKMVGGMRNALLGSFGVVLVMMILLLRSFALGAMSMVPLSITIALVYGLVGLTGKPYDMPIAILSSLTLGLSVDFAIHFLKRGQEIFKRTKNVRATLDELFEEPARAIARNIVVIALGFVPLLFAALVPYVTVGVFFLAIMALSGTATFLILPSLVLLGGKKVFWPWGAREGTWKERPGGANPAVKEA</sequence>
<evidence type="ECO:0000259" key="8">
    <source>
        <dbReference type="PROSITE" id="PS50156"/>
    </source>
</evidence>
<dbReference type="Gene3D" id="1.20.1640.10">
    <property type="entry name" value="Multidrug efflux transporter AcrB transmembrane domain"/>
    <property type="match status" value="2"/>
</dbReference>
<dbReference type="Proteomes" id="UP001593833">
    <property type="component" value="Unassembled WGS sequence"/>
</dbReference>
<evidence type="ECO:0000313" key="10">
    <source>
        <dbReference type="Proteomes" id="UP001593833"/>
    </source>
</evidence>
<keyword evidence="4 7" id="KW-0812">Transmembrane</keyword>
<evidence type="ECO:0000313" key="9">
    <source>
        <dbReference type="EMBL" id="MFC1572135.1"/>
    </source>
</evidence>
<comment type="subcellular location">
    <subcellularLocation>
        <location evidence="1">Cell membrane</location>
        <topology evidence="1">Multi-pass membrane protein</topology>
    </subcellularLocation>
</comment>
<gene>
    <name evidence="9" type="ORF">ACFL6M_00905</name>
</gene>